<dbReference type="EMBL" id="CP073249">
    <property type="protein sequence ID" value="QUF07658.1"/>
    <property type="molecule type" value="Genomic_DNA"/>
</dbReference>
<dbReference type="InterPro" id="IPR006674">
    <property type="entry name" value="HD_domain"/>
</dbReference>
<evidence type="ECO:0000313" key="3">
    <source>
        <dbReference type="Proteomes" id="UP000677152"/>
    </source>
</evidence>
<dbReference type="Pfam" id="PF01966">
    <property type="entry name" value="HD"/>
    <property type="match status" value="1"/>
</dbReference>
<reference evidence="2" key="1">
    <citation type="submission" date="2021-04" db="EMBL/GenBank/DDBJ databases">
        <title>Genomic sequence of Actinosynnema pretiosum subsp. pretiosum ATCC 31280 (C-14919).</title>
        <authorList>
            <person name="Bai L."/>
            <person name="Wang X."/>
            <person name="Xiao Y."/>
        </authorList>
    </citation>
    <scope>NUCLEOTIDE SEQUENCE</scope>
    <source>
        <strain evidence="2">ATCC 31280</strain>
    </source>
</reference>
<dbReference type="AlphaFoldDB" id="A0AA45LDP8"/>
<proteinExistence type="predicted"/>
<name>A0AA45LDP8_9PSEU</name>
<dbReference type="Gene3D" id="1.10.3210.10">
    <property type="entry name" value="Hypothetical protein af1432"/>
    <property type="match status" value="1"/>
</dbReference>
<dbReference type="SUPFAM" id="SSF109604">
    <property type="entry name" value="HD-domain/PDEase-like"/>
    <property type="match status" value="1"/>
</dbReference>
<evidence type="ECO:0000313" key="2">
    <source>
        <dbReference type="EMBL" id="QUF07658.1"/>
    </source>
</evidence>
<evidence type="ECO:0000259" key="1">
    <source>
        <dbReference type="Pfam" id="PF01966"/>
    </source>
</evidence>
<sequence length="188" mass="20451">MELVASAYSVAEELLSSSLPRRWAHVQGVAERAKRAAGLFDAAERDLLVAAAVLHDVGYAPDLVVTGFHPLDGARYLQEAGFPARMCALIAHHSCAYREADIRGLAHELESWDDEAGPLRDALWWADMTTTPEGGRTGVAARIAEIRERYGEGDIVTRFISEAEPELAAAVERTEKRLANADLGQVAK</sequence>
<accession>A0AA45LDP8</accession>
<dbReference type="Proteomes" id="UP000677152">
    <property type="component" value="Chromosome"/>
</dbReference>
<feature type="domain" description="HD" evidence="1">
    <location>
        <begin position="22"/>
        <end position="100"/>
    </location>
</feature>
<gene>
    <name evidence="2" type="ORF">KCV87_17655</name>
</gene>
<protein>
    <submittedName>
        <fullName evidence="2">HD domain-containing protein</fullName>
    </submittedName>
</protein>
<organism evidence="2 3">
    <name type="scientific">Actinosynnema pretiosum subsp. pretiosum</name>
    <dbReference type="NCBI Taxonomy" id="103721"/>
    <lineage>
        <taxon>Bacteria</taxon>
        <taxon>Bacillati</taxon>
        <taxon>Actinomycetota</taxon>
        <taxon>Actinomycetes</taxon>
        <taxon>Pseudonocardiales</taxon>
        <taxon>Pseudonocardiaceae</taxon>
        <taxon>Actinosynnema</taxon>
    </lineage>
</organism>